<gene>
    <name evidence="3" type="ORF">MIMGU_mgv1a009346mg</name>
</gene>
<dbReference type="InterPro" id="IPR014002">
    <property type="entry name" value="Agenet_dom_plant"/>
</dbReference>
<evidence type="ECO:0000256" key="1">
    <source>
        <dbReference type="SAM" id="MobiDB-lite"/>
    </source>
</evidence>
<feature type="domain" description="Agenet" evidence="2">
    <location>
        <begin position="206"/>
        <end position="274"/>
    </location>
</feature>
<evidence type="ECO:0000259" key="2">
    <source>
        <dbReference type="SMART" id="SM00743"/>
    </source>
</evidence>
<organism evidence="3 4">
    <name type="scientific">Erythranthe guttata</name>
    <name type="common">Yellow monkey flower</name>
    <name type="synonym">Mimulus guttatus</name>
    <dbReference type="NCBI Taxonomy" id="4155"/>
    <lineage>
        <taxon>Eukaryota</taxon>
        <taxon>Viridiplantae</taxon>
        <taxon>Streptophyta</taxon>
        <taxon>Embryophyta</taxon>
        <taxon>Tracheophyta</taxon>
        <taxon>Spermatophyta</taxon>
        <taxon>Magnoliopsida</taxon>
        <taxon>eudicotyledons</taxon>
        <taxon>Gunneridae</taxon>
        <taxon>Pentapetalae</taxon>
        <taxon>asterids</taxon>
        <taxon>lamiids</taxon>
        <taxon>Lamiales</taxon>
        <taxon>Phrymaceae</taxon>
        <taxon>Erythranthe</taxon>
    </lineage>
</organism>
<evidence type="ECO:0000313" key="3">
    <source>
        <dbReference type="EMBL" id="EYU38408.1"/>
    </source>
</evidence>
<sequence length="345" mass="39550">MAGVNADLISQYFKKGADVEISSDEEGFRGSLYAGTVIRPPGNLTSRSAKVMVEYKTLMEDKAGKRRLREEVELVQLRPPPPEENRPSFKFSDEVDAYYNDGWWEGIITQVVGEDNKYSVFFRGSREQITFKASNLRLHREWANGMWVPPLEPAEPSPAAAETPKSESRRSKTSIPAAKTPKSEGRRSKKRSLSNEVEANEEVVERTFNPGEHVEVQNDEEGFEGAWFGATVMKNLKEGKYLVEYQTLRNDDDTNFLREEVDSLHIRPVPPDVELIDRFEVDDEVDASCNDGWWRGTISKVLKNDRYSVYFKTSDEELKFNHSDLRVHQEWINGKWNTASKALKF</sequence>
<keyword evidence="4" id="KW-1185">Reference proteome</keyword>
<dbReference type="CDD" id="cd20405">
    <property type="entry name" value="Tudor_Agenet_AtDUF_rpt1_3"/>
    <property type="match status" value="2"/>
</dbReference>
<dbReference type="AlphaFoldDB" id="A0A022RF68"/>
<dbReference type="Gene3D" id="2.30.30.140">
    <property type="match status" value="1"/>
</dbReference>
<evidence type="ECO:0000313" key="4">
    <source>
        <dbReference type="Proteomes" id="UP000030748"/>
    </source>
</evidence>
<dbReference type="Pfam" id="PF05641">
    <property type="entry name" value="Agenet"/>
    <property type="match status" value="3"/>
</dbReference>
<dbReference type="PANTHER" id="PTHR31917">
    <property type="entry name" value="AGENET DOMAIN-CONTAINING PROTEIN-RELATED"/>
    <property type="match status" value="1"/>
</dbReference>
<name>A0A022RF68_ERYGU</name>
<reference evidence="3 4" key="1">
    <citation type="journal article" date="2013" name="Proc. Natl. Acad. Sci. U.S.A.">
        <title>Fine-scale variation in meiotic recombination in Mimulus inferred from population shotgun sequencing.</title>
        <authorList>
            <person name="Hellsten U."/>
            <person name="Wright K.M."/>
            <person name="Jenkins J."/>
            <person name="Shu S."/>
            <person name="Yuan Y."/>
            <person name="Wessler S.R."/>
            <person name="Schmutz J."/>
            <person name="Willis J.H."/>
            <person name="Rokhsar D.S."/>
        </authorList>
    </citation>
    <scope>NUCLEOTIDE SEQUENCE [LARGE SCALE GENOMIC DNA]</scope>
    <source>
        <strain evidence="4">cv. DUN x IM62</strain>
    </source>
</reference>
<dbReference type="PhylomeDB" id="A0A022RF68"/>
<dbReference type="STRING" id="4155.A0A022RF68"/>
<feature type="domain" description="Agenet" evidence="2">
    <location>
        <begin position="277"/>
        <end position="333"/>
    </location>
</feature>
<dbReference type="CDD" id="cd20406">
    <property type="entry name" value="Tudor_Agenet_AtDUF_rpt2_4"/>
    <property type="match status" value="2"/>
</dbReference>
<proteinExistence type="predicted"/>
<dbReference type="eggNOG" id="ENOG502QSXC">
    <property type="taxonomic scope" value="Eukaryota"/>
</dbReference>
<feature type="domain" description="Agenet" evidence="2">
    <location>
        <begin position="11"/>
        <end position="85"/>
    </location>
</feature>
<dbReference type="Proteomes" id="UP000030748">
    <property type="component" value="Unassembled WGS sequence"/>
</dbReference>
<dbReference type="OMA" id="DYNCSKN"/>
<dbReference type="PANTHER" id="PTHR31917:SF80">
    <property type="entry name" value="AGENET DOMAIN-CONTAINING PROTEIN-RELATED"/>
    <property type="match status" value="1"/>
</dbReference>
<dbReference type="KEGG" id="egt:105956595"/>
<accession>A0A022RF68</accession>
<protein>
    <recommendedName>
        <fullName evidence="2">Agenet domain-containing protein</fullName>
    </recommendedName>
</protein>
<feature type="region of interest" description="Disordered" evidence="1">
    <location>
        <begin position="148"/>
        <end position="206"/>
    </location>
</feature>
<dbReference type="EMBL" id="KI630480">
    <property type="protein sequence ID" value="EYU38408.1"/>
    <property type="molecule type" value="Genomic_DNA"/>
</dbReference>
<dbReference type="SMART" id="SM00743">
    <property type="entry name" value="Agenet"/>
    <property type="match status" value="4"/>
</dbReference>
<dbReference type="InterPro" id="IPR008395">
    <property type="entry name" value="Agenet-like_dom"/>
</dbReference>
<feature type="domain" description="Agenet" evidence="2">
    <location>
        <begin position="87"/>
        <end position="144"/>
    </location>
</feature>
<dbReference type="OrthoDB" id="2020707at2759"/>